<dbReference type="STRING" id="1834516.BL253_01115"/>
<protein>
    <submittedName>
        <fullName evidence="2">Uncharacterized protein</fullName>
    </submittedName>
</protein>
<evidence type="ECO:0000313" key="3">
    <source>
        <dbReference type="Proteomes" id="UP000188929"/>
    </source>
</evidence>
<organism evidence="2 3">
    <name type="scientific">Pseudofrankia asymbiotica</name>
    <dbReference type="NCBI Taxonomy" id="1834516"/>
    <lineage>
        <taxon>Bacteria</taxon>
        <taxon>Bacillati</taxon>
        <taxon>Actinomycetota</taxon>
        <taxon>Actinomycetes</taxon>
        <taxon>Frankiales</taxon>
        <taxon>Frankiaceae</taxon>
        <taxon>Pseudofrankia</taxon>
    </lineage>
</organism>
<keyword evidence="3" id="KW-1185">Reference proteome</keyword>
<reference evidence="3" key="1">
    <citation type="submission" date="2016-10" db="EMBL/GenBank/DDBJ databases">
        <title>Frankia sp. NRRL B-16386 Genome sequencing.</title>
        <authorList>
            <person name="Ghodhbane-Gtari F."/>
            <person name="Swanson E."/>
            <person name="Gueddou A."/>
            <person name="Hezbri K."/>
            <person name="Ktari K."/>
            <person name="Nouioui I."/>
            <person name="Morris K."/>
            <person name="Simpson S."/>
            <person name="Abebe-Akele F."/>
            <person name="Thomas K."/>
            <person name="Gtari M."/>
            <person name="Tisa L.S."/>
        </authorList>
    </citation>
    <scope>NUCLEOTIDE SEQUENCE [LARGE SCALE GENOMIC DNA]</scope>
    <source>
        <strain evidence="3">NRRL B-16386</strain>
    </source>
</reference>
<proteinExistence type="predicted"/>
<name>A0A1V2IKG9_9ACTN</name>
<dbReference type="OrthoDB" id="9965361at2"/>
<gene>
    <name evidence="2" type="ORF">BL253_01115</name>
</gene>
<evidence type="ECO:0000256" key="1">
    <source>
        <dbReference type="SAM" id="MobiDB-lite"/>
    </source>
</evidence>
<evidence type="ECO:0000313" key="2">
    <source>
        <dbReference type="EMBL" id="ONH33648.1"/>
    </source>
</evidence>
<dbReference type="RefSeq" id="WP_076812578.1">
    <property type="nucleotide sequence ID" value="NZ_MOMC01000003.1"/>
</dbReference>
<dbReference type="Proteomes" id="UP000188929">
    <property type="component" value="Unassembled WGS sequence"/>
</dbReference>
<comment type="caution">
    <text evidence="2">The sequence shown here is derived from an EMBL/GenBank/DDBJ whole genome shotgun (WGS) entry which is preliminary data.</text>
</comment>
<dbReference type="AlphaFoldDB" id="A0A1V2IKG9"/>
<dbReference type="EMBL" id="MOMC01000003">
    <property type="protein sequence ID" value="ONH33648.1"/>
    <property type="molecule type" value="Genomic_DNA"/>
</dbReference>
<sequence length="89" mass="9207">MSATVKAAGHSGIARRLQRAAGDVGRADEPAVRIRVVGSPADVADTIAALRLVLDVQHVSQPFPVRGTDGLVRVYLHLDSAPAPGECVG</sequence>
<accession>A0A1V2IKG9</accession>
<feature type="region of interest" description="Disordered" evidence="1">
    <location>
        <begin position="1"/>
        <end position="27"/>
    </location>
</feature>